<dbReference type="RefSeq" id="WP_341470834.1">
    <property type="nucleotide sequence ID" value="NZ_CP128400.1"/>
</dbReference>
<evidence type="ECO:0000259" key="1">
    <source>
        <dbReference type="PROSITE" id="PS51733"/>
    </source>
</evidence>
<dbReference type="SUPFAM" id="SSF55681">
    <property type="entry name" value="Class II aaRS and biotin synthetases"/>
    <property type="match status" value="1"/>
</dbReference>
<evidence type="ECO:0000313" key="5">
    <source>
        <dbReference type="Proteomes" id="UP001431572"/>
    </source>
</evidence>
<dbReference type="EMBL" id="JACATZ010000003">
    <property type="protein sequence ID" value="NWJ49001.1"/>
    <property type="molecule type" value="Genomic_DNA"/>
</dbReference>
<reference evidence="3" key="2">
    <citation type="journal article" date="2024" name="Nature">
        <title>Anoxygenic phototroph of the Chloroflexota uses a type I reaction centre.</title>
        <authorList>
            <person name="Tsuji J.M."/>
            <person name="Shaw N.A."/>
            <person name="Nagashima S."/>
            <person name="Venkiteswaran J.J."/>
            <person name="Schiff S.L."/>
            <person name="Watanabe T."/>
            <person name="Fukui M."/>
            <person name="Hanada S."/>
            <person name="Tank M."/>
            <person name="Neufeld J.D."/>
        </authorList>
    </citation>
    <scope>NUCLEOTIDE SEQUENCE</scope>
    <source>
        <strain evidence="3">L227-S17</strain>
    </source>
</reference>
<dbReference type="GO" id="GO:0016874">
    <property type="term" value="F:ligase activity"/>
    <property type="evidence" value="ECO:0007669"/>
    <property type="project" value="UniProtKB-KW"/>
</dbReference>
<dbReference type="InterPro" id="IPR050664">
    <property type="entry name" value="Octanoyltrans_LipM/LipL"/>
</dbReference>
<evidence type="ECO:0000313" key="4">
    <source>
        <dbReference type="Proteomes" id="UP000521676"/>
    </source>
</evidence>
<dbReference type="PROSITE" id="PS51733">
    <property type="entry name" value="BPL_LPL_CATALYTIC"/>
    <property type="match status" value="1"/>
</dbReference>
<dbReference type="Proteomes" id="UP001431572">
    <property type="component" value="Chromosome 2"/>
</dbReference>
<keyword evidence="5" id="KW-1185">Reference proteome</keyword>
<proteinExistence type="predicted"/>
<dbReference type="InterPro" id="IPR004143">
    <property type="entry name" value="BPL_LPL_catalytic"/>
</dbReference>
<sequence length="288" mass="31780">MGNKNNWRLIRSGHNSGAWNMALDEALLENYLAQHQNNEKPLPIIRFYSWQPACLSLGYAQRAEREVDFDGCKALALDWVRRPTGGRAILHESSELTYSVIAAGDEPGIAGGILESYRRISNALLIGLKNLGIEASLAGKENAKVVANTAACFDAPSAYEVTYQGRKVIGSAQARRGDSMLQQGTILVSVDMERLFTALKPPPRLNRTEAIEQVGARLISISQILGSEIAFEEIEKAFISGFAKGLEVNLLEDTVTSSESELATRLVTEKYNNLTWNMTRQRPSPIFH</sequence>
<protein>
    <submittedName>
        <fullName evidence="2">Lipoate--protein ligase family protein</fullName>
    </submittedName>
</protein>
<dbReference type="Pfam" id="PF21948">
    <property type="entry name" value="LplA-B_cat"/>
    <property type="match status" value="1"/>
</dbReference>
<evidence type="ECO:0000313" key="2">
    <source>
        <dbReference type="EMBL" id="NWJ49001.1"/>
    </source>
</evidence>
<feature type="domain" description="BPL/LPL catalytic" evidence="1">
    <location>
        <begin position="39"/>
        <end position="250"/>
    </location>
</feature>
<dbReference type="AlphaFoldDB" id="A0A8T7MAD4"/>
<name>A0A8T7MAD4_9CHLR</name>
<dbReference type="CDD" id="cd16443">
    <property type="entry name" value="LplA"/>
    <property type="match status" value="1"/>
</dbReference>
<gene>
    <name evidence="2" type="ORF">HXX08_24330</name>
    <name evidence="3" type="ORF">OZ401_004552</name>
</gene>
<reference evidence="2 4" key="1">
    <citation type="submission" date="2020-06" db="EMBL/GenBank/DDBJ databases">
        <title>Anoxygenic phototrophic Chloroflexota member uses a Type I reaction center.</title>
        <authorList>
            <person name="Tsuji J.M."/>
            <person name="Shaw N.A."/>
            <person name="Nagashima S."/>
            <person name="Venkiteswaran J."/>
            <person name="Schiff S.L."/>
            <person name="Hanada S."/>
            <person name="Tank M."/>
            <person name="Neufeld J.D."/>
        </authorList>
    </citation>
    <scope>NUCLEOTIDE SEQUENCE [LARGE SCALE GENOMIC DNA]</scope>
    <source>
        <strain evidence="2">L227-S17</strain>
    </source>
</reference>
<keyword evidence="2" id="KW-0436">Ligase</keyword>
<dbReference type="InterPro" id="IPR045864">
    <property type="entry name" value="aa-tRNA-synth_II/BPL/LPL"/>
</dbReference>
<dbReference type="PANTHER" id="PTHR43679">
    <property type="entry name" value="OCTANOYLTRANSFERASE LIPM-RELATED"/>
    <property type="match status" value="1"/>
</dbReference>
<dbReference type="EMBL" id="CP128400">
    <property type="protein sequence ID" value="WJW68930.1"/>
    <property type="molecule type" value="Genomic_DNA"/>
</dbReference>
<dbReference type="Proteomes" id="UP000521676">
    <property type="component" value="Unassembled WGS sequence"/>
</dbReference>
<dbReference type="Gene3D" id="3.30.930.10">
    <property type="entry name" value="Bira Bifunctional Protein, Domain 2"/>
    <property type="match status" value="1"/>
</dbReference>
<accession>A0A8T7MAD4</accession>
<dbReference type="PANTHER" id="PTHR43679:SF2">
    <property type="entry name" value="OCTANOYL-[GCVH]:PROTEIN N-OCTANOYLTRANSFERASE"/>
    <property type="match status" value="1"/>
</dbReference>
<evidence type="ECO:0000313" key="3">
    <source>
        <dbReference type="EMBL" id="WJW68930.1"/>
    </source>
</evidence>
<organism evidence="2 4">
    <name type="scientific">Candidatus Chlorohelix allophototropha</name>
    <dbReference type="NCBI Taxonomy" id="3003348"/>
    <lineage>
        <taxon>Bacteria</taxon>
        <taxon>Bacillati</taxon>
        <taxon>Chloroflexota</taxon>
        <taxon>Chloroflexia</taxon>
        <taxon>Candidatus Chloroheliales</taxon>
        <taxon>Candidatus Chloroheliaceae</taxon>
        <taxon>Candidatus Chlorohelix</taxon>
    </lineage>
</organism>